<evidence type="ECO:0000256" key="6">
    <source>
        <dbReference type="ARBA" id="ARBA00057022"/>
    </source>
</evidence>
<comment type="caution">
    <text evidence="8">The sequence shown here is derived from an EMBL/GenBank/DDBJ whole genome shotgun (WGS) entry which is preliminary data.</text>
</comment>
<comment type="similarity">
    <text evidence="1">Belongs to the iron/ascorbate-dependent oxidoreductase family.</text>
</comment>
<sequence length="596" mass="68037">MVSNELPSKLPILDFAKEDLKPGASSWLKACSDVRLALEEYGCFVVEYNRLPLELRDKVFGVLKELFDLPTETKMQNKYEKPLNGYVGQIAKLPLHESMGIDNATSLDATQNFTDLIEYAFKYANLAAELDRMVTRMLFESYGVEKYHDSYVESTTYLLRLLKNRPPKVDEHNLGFITHTDKSFTTILHQNEINGLEVDTKDGKKINVELSPSSFVAIAGDALMAWSNDRIISPSHRVIMNGKIDRYSMGLFAFNNGIIQVPEELVDEEHPLMYKPLDHIGLLRFYRTAEGYKSKCPIKTYCGQERATTTIMGSETVPKIPVVHLSKENFEPGSSSWLAACNDIRRALEEYSFFEVVYSEPSMEFYREIISVLEELFNLPDEIKTRNTHPKIGHGYMGKISGFPEGLGIDDVIHSYTKIASELNQMLVRMLFESYGLKKDHEPLLNSTNYLLRLLKYGRSLGETNVGFKAHMDKTFLTLLYQNPVNGLEIRTKEGEWITYEPSSPTSFAVIAGDAWSNDRIKSSYHRVVVSSEEDRYALGLFTFLDGVVQTAEELVDDEHPLQYKPFEHQKLLHFYESSNDPDKRDINIMKTFCGV</sequence>
<dbReference type="Proteomes" id="UP001164929">
    <property type="component" value="Chromosome 1"/>
</dbReference>
<dbReference type="InterPro" id="IPR050231">
    <property type="entry name" value="Iron_ascorbate_oxido_reductase"/>
</dbReference>
<keyword evidence="2" id="KW-0479">Metal-binding</keyword>
<dbReference type="EMBL" id="JAQIZT010000001">
    <property type="protein sequence ID" value="KAJ7011663.1"/>
    <property type="molecule type" value="Genomic_DNA"/>
</dbReference>
<dbReference type="Pfam" id="PF03171">
    <property type="entry name" value="2OG-FeII_Oxy"/>
    <property type="match status" value="2"/>
</dbReference>
<accession>A0AAD6WG47</accession>
<evidence type="ECO:0000259" key="7">
    <source>
        <dbReference type="PROSITE" id="PS51471"/>
    </source>
</evidence>
<dbReference type="InterPro" id="IPR026992">
    <property type="entry name" value="DIOX_N"/>
</dbReference>
<feature type="domain" description="Fe2OG dioxygenase" evidence="7">
    <location>
        <begin position="447"/>
        <end position="547"/>
    </location>
</feature>
<reference evidence="8 9" key="1">
    <citation type="journal article" date="2023" name="Mol. Ecol. Resour.">
        <title>Chromosome-level genome assembly of a triploid poplar Populus alba 'Berolinensis'.</title>
        <authorList>
            <person name="Chen S."/>
            <person name="Yu Y."/>
            <person name="Wang X."/>
            <person name="Wang S."/>
            <person name="Zhang T."/>
            <person name="Zhou Y."/>
            <person name="He R."/>
            <person name="Meng N."/>
            <person name="Wang Y."/>
            <person name="Liu W."/>
            <person name="Liu Z."/>
            <person name="Liu J."/>
            <person name="Guo Q."/>
            <person name="Huang H."/>
            <person name="Sederoff R.R."/>
            <person name="Wang G."/>
            <person name="Qu G."/>
            <person name="Chen S."/>
        </authorList>
    </citation>
    <scope>NUCLEOTIDE SEQUENCE [LARGE SCALE GENOMIC DNA]</scope>
    <source>
        <strain evidence="8">SC-2020</strain>
    </source>
</reference>
<dbReference type="InterPro" id="IPR044861">
    <property type="entry name" value="IPNS-like_FE2OG_OXY"/>
</dbReference>
<evidence type="ECO:0000256" key="2">
    <source>
        <dbReference type="ARBA" id="ARBA00022723"/>
    </source>
</evidence>
<feature type="domain" description="Fe2OG dioxygenase" evidence="7">
    <location>
        <begin position="157"/>
        <end position="257"/>
    </location>
</feature>
<dbReference type="PROSITE" id="PS51471">
    <property type="entry name" value="FE2OG_OXY"/>
    <property type="match status" value="2"/>
</dbReference>
<gene>
    <name evidence="8" type="ORF">NC653_001929</name>
</gene>
<evidence type="ECO:0000256" key="4">
    <source>
        <dbReference type="ARBA" id="ARBA00023002"/>
    </source>
</evidence>
<dbReference type="Gene3D" id="2.60.120.330">
    <property type="entry name" value="B-lactam Antibiotic, Isopenicillin N Synthase, Chain"/>
    <property type="match status" value="2"/>
</dbReference>
<dbReference type="GO" id="GO:0051213">
    <property type="term" value="F:dioxygenase activity"/>
    <property type="evidence" value="ECO:0007669"/>
    <property type="project" value="UniProtKB-KW"/>
</dbReference>
<evidence type="ECO:0000313" key="8">
    <source>
        <dbReference type="EMBL" id="KAJ7011663.1"/>
    </source>
</evidence>
<comment type="function">
    <text evidence="6">Probable 2-oxoglutarate-dependent dioxygenase that may be involved in glucosinolates biosynthesis. May play a role in the production of aliphatic glucosinolates.</text>
</comment>
<dbReference type="GO" id="GO:0046872">
    <property type="term" value="F:metal ion binding"/>
    <property type="evidence" value="ECO:0007669"/>
    <property type="project" value="UniProtKB-KW"/>
</dbReference>
<keyword evidence="3" id="KW-0223">Dioxygenase</keyword>
<proteinExistence type="inferred from homology"/>
<organism evidence="8 9">
    <name type="scientific">Populus alba x Populus x berolinensis</name>
    <dbReference type="NCBI Taxonomy" id="444605"/>
    <lineage>
        <taxon>Eukaryota</taxon>
        <taxon>Viridiplantae</taxon>
        <taxon>Streptophyta</taxon>
        <taxon>Embryophyta</taxon>
        <taxon>Tracheophyta</taxon>
        <taxon>Spermatophyta</taxon>
        <taxon>Magnoliopsida</taxon>
        <taxon>eudicotyledons</taxon>
        <taxon>Gunneridae</taxon>
        <taxon>Pentapetalae</taxon>
        <taxon>rosids</taxon>
        <taxon>fabids</taxon>
        <taxon>Malpighiales</taxon>
        <taxon>Salicaceae</taxon>
        <taxon>Saliceae</taxon>
        <taxon>Populus</taxon>
    </lineage>
</organism>
<evidence type="ECO:0000256" key="3">
    <source>
        <dbReference type="ARBA" id="ARBA00022964"/>
    </source>
</evidence>
<evidence type="ECO:0000256" key="5">
    <source>
        <dbReference type="ARBA" id="ARBA00023004"/>
    </source>
</evidence>
<dbReference type="AlphaFoldDB" id="A0AAD6WG47"/>
<protein>
    <recommendedName>
        <fullName evidence="7">Fe2OG dioxygenase domain-containing protein</fullName>
    </recommendedName>
</protein>
<name>A0AAD6WG47_9ROSI</name>
<evidence type="ECO:0000256" key="1">
    <source>
        <dbReference type="ARBA" id="ARBA00008056"/>
    </source>
</evidence>
<dbReference type="Pfam" id="PF14226">
    <property type="entry name" value="DIOX_N"/>
    <property type="match status" value="2"/>
</dbReference>
<dbReference type="FunFam" id="2.60.120.330:FF:000022">
    <property type="entry name" value="Probable 2-oxoglutarate-dependent dioxygenase AOP1.2"/>
    <property type="match status" value="1"/>
</dbReference>
<keyword evidence="9" id="KW-1185">Reference proteome</keyword>
<dbReference type="PANTHER" id="PTHR47990">
    <property type="entry name" value="2-OXOGLUTARATE (2OG) AND FE(II)-DEPENDENT OXYGENASE SUPERFAMILY PROTEIN-RELATED"/>
    <property type="match status" value="1"/>
</dbReference>
<keyword evidence="5" id="KW-0408">Iron</keyword>
<dbReference type="SUPFAM" id="SSF51197">
    <property type="entry name" value="Clavaminate synthase-like"/>
    <property type="match status" value="2"/>
</dbReference>
<keyword evidence="4" id="KW-0560">Oxidoreductase</keyword>
<evidence type="ECO:0000313" key="9">
    <source>
        <dbReference type="Proteomes" id="UP001164929"/>
    </source>
</evidence>
<dbReference type="InterPro" id="IPR027443">
    <property type="entry name" value="IPNS-like_sf"/>
</dbReference>
<dbReference type="InterPro" id="IPR005123">
    <property type="entry name" value="Oxoglu/Fe-dep_dioxygenase_dom"/>
</dbReference>